<evidence type="ECO:0000313" key="4">
    <source>
        <dbReference type="Proteomes" id="UP000383932"/>
    </source>
</evidence>
<dbReference type="AlphaFoldDB" id="A0A5N5QCV1"/>
<dbReference type="Proteomes" id="UP000383932">
    <property type="component" value="Unassembled WGS sequence"/>
</dbReference>
<feature type="region of interest" description="Disordered" evidence="2">
    <location>
        <begin position="1"/>
        <end position="38"/>
    </location>
</feature>
<protein>
    <submittedName>
        <fullName evidence="3">Uncharacterized protein</fullName>
    </submittedName>
</protein>
<accession>A0A5N5QCV1</accession>
<proteinExistence type="predicted"/>
<evidence type="ECO:0000313" key="3">
    <source>
        <dbReference type="EMBL" id="KAB5589600.1"/>
    </source>
</evidence>
<feature type="coiled-coil region" evidence="1">
    <location>
        <begin position="196"/>
        <end position="243"/>
    </location>
</feature>
<reference evidence="3 4" key="1">
    <citation type="journal article" date="2019" name="Fungal Biol. Biotechnol.">
        <title>Draft genome sequence of fastidious pathogen Ceratobasidium theobromae, which causes vascular-streak dieback in Theobroma cacao.</title>
        <authorList>
            <person name="Ali S.S."/>
            <person name="Asman A."/>
            <person name="Shao J."/>
            <person name="Firmansyah A.P."/>
            <person name="Susilo A.W."/>
            <person name="Rosmana A."/>
            <person name="McMahon P."/>
            <person name="Junaid M."/>
            <person name="Guest D."/>
            <person name="Kheng T.Y."/>
            <person name="Meinhardt L.W."/>
            <person name="Bailey B.A."/>
        </authorList>
    </citation>
    <scope>NUCLEOTIDE SEQUENCE [LARGE SCALE GENOMIC DNA]</scope>
    <source>
        <strain evidence="3 4">CT2</strain>
    </source>
</reference>
<gene>
    <name evidence="3" type="ORF">CTheo_6952</name>
</gene>
<keyword evidence="1" id="KW-0175">Coiled coil</keyword>
<comment type="caution">
    <text evidence="3">The sequence shown here is derived from an EMBL/GenBank/DDBJ whole genome shotgun (WGS) entry which is preliminary data.</text>
</comment>
<evidence type="ECO:0000256" key="2">
    <source>
        <dbReference type="SAM" id="MobiDB-lite"/>
    </source>
</evidence>
<dbReference type="OrthoDB" id="5424209at2759"/>
<organism evidence="3 4">
    <name type="scientific">Ceratobasidium theobromae</name>
    <dbReference type="NCBI Taxonomy" id="1582974"/>
    <lineage>
        <taxon>Eukaryota</taxon>
        <taxon>Fungi</taxon>
        <taxon>Dikarya</taxon>
        <taxon>Basidiomycota</taxon>
        <taxon>Agaricomycotina</taxon>
        <taxon>Agaricomycetes</taxon>
        <taxon>Cantharellales</taxon>
        <taxon>Ceratobasidiaceae</taxon>
        <taxon>Ceratobasidium</taxon>
    </lineage>
</organism>
<feature type="compositionally biased region" description="Acidic residues" evidence="2">
    <location>
        <begin position="9"/>
        <end position="28"/>
    </location>
</feature>
<sequence>MKLDHEVVEESNDDDSDNDAKEEEEVDYDTTPTVEPIEDGIRHYTNPTIWVGVLPDTLTGAVAYKSAGEIHAFLDKLKAWNIDITYCEASSEFLSGHVPVLFAPAKDGDALKDVVGNVSVLLGLPITGCMTSMQGTLGPYFHVGNKLYAITACHVLFPANGDNEDYKHHNSAPRRDVVVMGDLSYKKYLGEIQVHIKVLTDSVESLERRVKTLGDQVQGGINIKESQARLAEYEAELAKMHTKVDQVKKFSTKIKRWSKLKDCVIGFVVWAPSIGIGNAPHSYTRDFCVIELYKDRFRHMVGNVLSLGPECTPSMLMNLMYNRINVPSEFKYPDNGLLPLNSILTIDEVNNPNSLNLEGDCIHQVIKCGMGTKITVGTLTRFASFTRKYFLTGNMESIELPILPHGPDHSPFSRGGDSGSLIISAHGKFVGLLTGGMDRGIDEFDITFATPFEWVWKLVLNEFPGANLYFDDLQAFFTDVTKELQHVLSKIESSLCLNYLKHMAGVGLWP</sequence>
<dbReference type="EMBL" id="SSOP01000249">
    <property type="protein sequence ID" value="KAB5589600.1"/>
    <property type="molecule type" value="Genomic_DNA"/>
</dbReference>
<keyword evidence="4" id="KW-1185">Reference proteome</keyword>
<evidence type="ECO:0000256" key="1">
    <source>
        <dbReference type="SAM" id="Coils"/>
    </source>
</evidence>
<dbReference type="SUPFAM" id="SSF50494">
    <property type="entry name" value="Trypsin-like serine proteases"/>
    <property type="match status" value="1"/>
</dbReference>
<name>A0A5N5QCV1_9AGAM</name>
<dbReference type="InterPro" id="IPR009003">
    <property type="entry name" value="Peptidase_S1_PA"/>
</dbReference>